<dbReference type="PANTHER" id="PTHR30193">
    <property type="entry name" value="ABC TRANSPORTER PERMEASE PROTEIN"/>
    <property type="match status" value="1"/>
</dbReference>
<comment type="subcellular location">
    <subcellularLocation>
        <location evidence="1 7">Cell membrane</location>
        <topology evidence="1 7">Multi-pass membrane protein</topology>
    </subcellularLocation>
</comment>
<name>A0A2Z4UE41_9FIRM</name>
<dbReference type="PANTHER" id="PTHR30193:SF37">
    <property type="entry name" value="INNER MEMBRANE ABC TRANSPORTER PERMEASE PROTEIN YCJO"/>
    <property type="match status" value="1"/>
</dbReference>
<evidence type="ECO:0000256" key="7">
    <source>
        <dbReference type="RuleBase" id="RU363032"/>
    </source>
</evidence>
<evidence type="ECO:0000313" key="10">
    <source>
        <dbReference type="Proteomes" id="UP000250003"/>
    </source>
</evidence>
<keyword evidence="6 7" id="KW-0472">Membrane</keyword>
<dbReference type="RefSeq" id="WP_111920633.1">
    <property type="nucleotide sequence ID" value="NZ_CP030280.1"/>
</dbReference>
<evidence type="ECO:0000256" key="3">
    <source>
        <dbReference type="ARBA" id="ARBA00022475"/>
    </source>
</evidence>
<dbReference type="Pfam" id="PF00528">
    <property type="entry name" value="BPD_transp_1"/>
    <property type="match status" value="1"/>
</dbReference>
<dbReference type="PROSITE" id="PS50928">
    <property type="entry name" value="ABC_TM1"/>
    <property type="match status" value="1"/>
</dbReference>
<dbReference type="InterPro" id="IPR035906">
    <property type="entry name" value="MetI-like_sf"/>
</dbReference>
<keyword evidence="10" id="KW-1185">Reference proteome</keyword>
<dbReference type="Proteomes" id="UP000250003">
    <property type="component" value="Chromosome"/>
</dbReference>
<gene>
    <name evidence="9" type="ORF">DQQ01_14885</name>
</gene>
<feature type="transmembrane region" description="Helical" evidence="7">
    <location>
        <begin position="72"/>
        <end position="94"/>
    </location>
</feature>
<feature type="transmembrane region" description="Helical" evidence="7">
    <location>
        <begin position="265"/>
        <end position="286"/>
    </location>
</feature>
<evidence type="ECO:0000256" key="4">
    <source>
        <dbReference type="ARBA" id="ARBA00022692"/>
    </source>
</evidence>
<dbReference type="InterPro" id="IPR000515">
    <property type="entry name" value="MetI-like"/>
</dbReference>
<dbReference type="CDD" id="cd06261">
    <property type="entry name" value="TM_PBP2"/>
    <property type="match status" value="1"/>
</dbReference>
<evidence type="ECO:0000259" key="8">
    <source>
        <dbReference type="PROSITE" id="PS50928"/>
    </source>
</evidence>
<dbReference type="OrthoDB" id="42781at2"/>
<feature type="transmembrane region" description="Helical" evidence="7">
    <location>
        <begin position="233"/>
        <end position="253"/>
    </location>
</feature>
<evidence type="ECO:0000256" key="5">
    <source>
        <dbReference type="ARBA" id="ARBA00022989"/>
    </source>
</evidence>
<dbReference type="AlphaFoldDB" id="A0A2Z4UE41"/>
<proteinExistence type="inferred from homology"/>
<dbReference type="InterPro" id="IPR051393">
    <property type="entry name" value="ABC_transporter_permease"/>
</dbReference>
<reference evidence="10" key="1">
    <citation type="submission" date="2018-06" db="EMBL/GenBank/DDBJ databases">
        <title>Description of Blautia argi sp. nov., a new anaerobic isolated from dog feces.</title>
        <authorList>
            <person name="Chang Y.-H."/>
            <person name="Paek J."/>
            <person name="Shin Y."/>
        </authorList>
    </citation>
    <scope>NUCLEOTIDE SEQUENCE [LARGE SCALE GENOMIC DNA]</scope>
    <source>
        <strain evidence="10">KCTC 15426</strain>
    </source>
</reference>
<feature type="transmembrane region" description="Helical" evidence="7">
    <location>
        <begin position="156"/>
        <end position="182"/>
    </location>
</feature>
<evidence type="ECO:0000256" key="2">
    <source>
        <dbReference type="ARBA" id="ARBA00022448"/>
    </source>
</evidence>
<evidence type="ECO:0000313" key="9">
    <source>
        <dbReference type="EMBL" id="AWY99189.1"/>
    </source>
</evidence>
<dbReference type="SUPFAM" id="SSF161098">
    <property type="entry name" value="MetI-like"/>
    <property type="match status" value="1"/>
</dbReference>
<feature type="transmembrane region" description="Helical" evidence="7">
    <location>
        <begin position="12"/>
        <end position="39"/>
    </location>
</feature>
<sequence>MLSKKPKTRVILGYLCIPLLLYIFAVFVPLVTSLFYSFFEWKGGPNKTFIGIENYITLLKDSTFWNAFGHNIYLVILCVIGQVGIAFVFVMIISTRFVKMKGIHRTFGFFPSTVSAVAVGFIWTMIYDNRRGILNWFLDLIGQEDKKQVWLNNPDIVMTLVAIPLIWQFIGYYMVILLSATSAIDKEILESAELDGASAVQRALYVVIPMIKNTIAVCIVLCVSGNMKAFDNIYVMTAGGPGDASMVMAMYGYSVSFKQQNMGYGSAISVGIFVLGMLVIGLMQLFQRAVNREKE</sequence>
<accession>A0A2Z4UE41</accession>
<dbReference type="KEGG" id="blau:DQQ01_14885"/>
<evidence type="ECO:0000256" key="1">
    <source>
        <dbReference type="ARBA" id="ARBA00004651"/>
    </source>
</evidence>
<keyword evidence="3" id="KW-1003">Cell membrane</keyword>
<evidence type="ECO:0000256" key="6">
    <source>
        <dbReference type="ARBA" id="ARBA00023136"/>
    </source>
</evidence>
<feature type="domain" description="ABC transmembrane type-1" evidence="8">
    <location>
        <begin position="68"/>
        <end position="283"/>
    </location>
</feature>
<dbReference type="GO" id="GO:0005886">
    <property type="term" value="C:plasma membrane"/>
    <property type="evidence" value="ECO:0007669"/>
    <property type="project" value="UniProtKB-SubCell"/>
</dbReference>
<protein>
    <submittedName>
        <fullName evidence="9">Sugar ABC transporter permease</fullName>
    </submittedName>
</protein>
<keyword evidence="5 7" id="KW-1133">Transmembrane helix</keyword>
<comment type="similarity">
    <text evidence="7">Belongs to the binding-protein-dependent transport system permease family.</text>
</comment>
<keyword evidence="2 7" id="KW-0813">Transport</keyword>
<dbReference type="GO" id="GO:0055085">
    <property type="term" value="P:transmembrane transport"/>
    <property type="evidence" value="ECO:0007669"/>
    <property type="project" value="InterPro"/>
</dbReference>
<feature type="transmembrane region" description="Helical" evidence="7">
    <location>
        <begin position="106"/>
        <end position="126"/>
    </location>
</feature>
<dbReference type="Gene3D" id="1.10.3720.10">
    <property type="entry name" value="MetI-like"/>
    <property type="match status" value="1"/>
</dbReference>
<feature type="transmembrane region" description="Helical" evidence="7">
    <location>
        <begin position="203"/>
        <end position="227"/>
    </location>
</feature>
<organism evidence="9 10">
    <name type="scientific">Blautia argi</name>
    <dbReference type="NCBI Taxonomy" id="1912897"/>
    <lineage>
        <taxon>Bacteria</taxon>
        <taxon>Bacillati</taxon>
        <taxon>Bacillota</taxon>
        <taxon>Clostridia</taxon>
        <taxon>Lachnospirales</taxon>
        <taxon>Lachnospiraceae</taxon>
        <taxon>Blautia</taxon>
    </lineage>
</organism>
<dbReference type="EMBL" id="CP030280">
    <property type="protein sequence ID" value="AWY99189.1"/>
    <property type="molecule type" value="Genomic_DNA"/>
</dbReference>
<keyword evidence="4 7" id="KW-0812">Transmembrane</keyword>